<keyword evidence="3" id="KW-1185">Reference proteome</keyword>
<dbReference type="WBParaSite" id="HCON_00182360-00001">
    <property type="protein sequence ID" value="HCON_00182360-00001"/>
    <property type="gene ID" value="HCON_00182360"/>
</dbReference>
<proteinExistence type="predicted"/>
<evidence type="ECO:0000259" key="2">
    <source>
        <dbReference type="PROSITE" id="PS50878"/>
    </source>
</evidence>
<name>A0A7I4Z6I7_HAECO</name>
<dbReference type="PANTHER" id="PTHR21301:SF10">
    <property type="entry name" value="REVERSE TRANSCRIPTASE DOMAIN-CONTAINING PROTEIN"/>
    <property type="match status" value="1"/>
</dbReference>
<organism evidence="3 4">
    <name type="scientific">Haemonchus contortus</name>
    <name type="common">Barber pole worm</name>
    <dbReference type="NCBI Taxonomy" id="6289"/>
    <lineage>
        <taxon>Eukaryota</taxon>
        <taxon>Metazoa</taxon>
        <taxon>Ecdysozoa</taxon>
        <taxon>Nematoda</taxon>
        <taxon>Chromadorea</taxon>
        <taxon>Rhabditida</taxon>
        <taxon>Rhabditina</taxon>
        <taxon>Rhabditomorpha</taxon>
        <taxon>Strongyloidea</taxon>
        <taxon>Trichostrongylidae</taxon>
        <taxon>Haemonchus</taxon>
    </lineage>
</organism>
<protein>
    <submittedName>
        <fullName evidence="4">Reverse transcriptase domain-containing protein</fullName>
    </submittedName>
</protein>
<dbReference type="PROSITE" id="PS50878">
    <property type="entry name" value="RT_POL"/>
    <property type="match status" value="1"/>
</dbReference>
<dbReference type="Pfam" id="PF26215">
    <property type="entry name" value="HTH_animal"/>
    <property type="match status" value="1"/>
</dbReference>
<evidence type="ECO:0000256" key="1">
    <source>
        <dbReference type="SAM" id="MobiDB-lite"/>
    </source>
</evidence>
<accession>A0A7I4Z6I7</accession>
<dbReference type="InterPro" id="IPR058912">
    <property type="entry name" value="HTH_animal"/>
</dbReference>
<dbReference type="PANTHER" id="PTHR21301">
    <property type="entry name" value="REVERSE TRANSCRIPTASE"/>
    <property type="match status" value="1"/>
</dbReference>
<dbReference type="AlphaFoldDB" id="A0A7I4Z6I7"/>
<feature type="domain" description="Reverse transcriptase" evidence="2">
    <location>
        <begin position="1"/>
        <end position="191"/>
    </location>
</feature>
<sequence length="571" mass="64297">MVPSHLSDTKHFLELLHSSDLGRSSVVESFDVVSLYTSVQNEQALQALSEMLDRHANNINTFGLSKTHIMTLVKECLSCNIFKWSGKYFSQVRGLAMGPRLAPVLAVCFMGRIEEPVLERHPLMYCRYIDDCFIVTSNQFEMDECFRIMNEQSQYIKLTREVPRDGWLPYLNTQVKVSNGVVSVKWYRETSSKNILLHATSAHPQAVKRAVVNNILRTATSICTGEAESRRLACEIAAMNGYTVSQVRGKCHISTKNATRHRDLPLCLPFISDKVSTEIQRSIFRAGLQDVVQLVNIPNNNIKQLLVRNRLYDKRCITNDCTICPYGKTATSGIPTFHRQQTPPSTKYVSVVRARKMRPPKTKLLRPTSPGAAFGTEKTVVGPLIAARLAEQGKLALMTSTTSARQFSRCTTHRNAAKAGRVQTPEGPSALREGAPSTPVNLHQILLGLMANFSDALTRSERLLLADYVRGRTLVERILFDPEATLHLSEEEREQYRIAENHNSKDTEEAVKIMRRVQCSSPAQKSLSETRRLRYLNLPSWPWQLVLPTQVTFYIGDVNQLEPLFAVPALP</sequence>
<dbReference type="Proteomes" id="UP000025227">
    <property type="component" value="Unplaced"/>
</dbReference>
<dbReference type="Pfam" id="PF00078">
    <property type="entry name" value="RVT_1"/>
    <property type="match status" value="1"/>
</dbReference>
<feature type="region of interest" description="Disordered" evidence="1">
    <location>
        <begin position="414"/>
        <end position="436"/>
    </location>
</feature>
<evidence type="ECO:0000313" key="4">
    <source>
        <dbReference type="WBParaSite" id="HCON_00182360-00001"/>
    </source>
</evidence>
<evidence type="ECO:0000313" key="3">
    <source>
        <dbReference type="Proteomes" id="UP000025227"/>
    </source>
</evidence>
<reference evidence="4" key="1">
    <citation type="submission" date="2020-12" db="UniProtKB">
        <authorList>
            <consortium name="WormBaseParasite"/>
        </authorList>
    </citation>
    <scope>IDENTIFICATION</scope>
    <source>
        <strain evidence="4">MHco3</strain>
    </source>
</reference>
<dbReference type="InterPro" id="IPR000477">
    <property type="entry name" value="RT_dom"/>
</dbReference>
<dbReference type="OrthoDB" id="10047121at2759"/>